<proteinExistence type="predicted"/>
<dbReference type="InterPro" id="IPR005077">
    <property type="entry name" value="Peptidase_C11"/>
</dbReference>
<feature type="signal peptide" evidence="1">
    <location>
        <begin position="1"/>
        <end position="21"/>
    </location>
</feature>
<evidence type="ECO:0000313" key="3">
    <source>
        <dbReference type="Proteomes" id="UP001153069"/>
    </source>
</evidence>
<evidence type="ECO:0000313" key="2">
    <source>
        <dbReference type="EMBL" id="CAB9524949.1"/>
    </source>
</evidence>
<dbReference type="Proteomes" id="UP001153069">
    <property type="component" value="Unassembled WGS sequence"/>
</dbReference>
<dbReference type="OrthoDB" id="339125at2759"/>
<comment type="caution">
    <text evidence="2">The sequence shown here is derived from an EMBL/GenBank/DDBJ whole genome shotgun (WGS) entry which is preliminary data.</text>
</comment>
<sequence>MMRKHVLFSTLSMALLQGARAKLCFMLYQMADNNLEYYIRQDYQELSSSAFVRSTDAKTWVYHDAYGGQPLPSTVDSVGRSIPGNSGSSYVTYDHSLGRMRLDTTLSGEQNSDTEAAVLNFLTHAMTDCLANGYDSLMAVFSSHGGGFAGYGGDENVRARHRSLLQPNRQVASAIRGALSSVSGAPDKLDVIGFDACLMQALGAADDYMDVAQYMLASEAVEPGHGWAYAYWTSASDSVSLAGQVVSTYLSQTQGGGHQSPKVLSLISFEAYSTFVAQLEGFAAVLLERIQTDQTLHAFVSRARASTVAFEGIVDTVGTHQPSAMDIGSFLNAFAQMCNPSESSDLGSALTALRTAYSDMMVAHGVGPGTAAGTGMHVTWPPQGEYQRNRALWDTILFTNRHYATNSAPNFQAFLEYFLSAATPGSSAGDSVCQVAAQPAGQPVNPSELLSRPEANIESTKVTLTAHMAPRVDQVVVEYAVDLSSPLKPFLEDRGYIPSDIEYLYLKGGDVRGSYQGNTFEAEWNRDFYFLNITGQSKFEAIYVQDQGDGSKAVPVMYFPESQREAASAMQFLDFLFFDFEFWVEQGARYGFLTFSVDQTTGEVDNNLILFTSDVGGTAFAEKSRSDGGLIIPLIYVHAFIQDRKIDTLPGGFNQTIIEWREDLDYHVIARKADVIFDVIPSTDAVVATMYGFDFGESDSALEAEFFDIIRPDRGGFADIDIATDSSSGMLKTLFALGVAAIFCVLHL</sequence>
<gene>
    <name evidence="2" type="ORF">SEMRO_1608_G285670.1</name>
</gene>
<feature type="chain" id="PRO_5040397826" evidence="1">
    <location>
        <begin position="22"/>
        <end position="748"/>
    </location>
</feature>
<dbReference type="AlphaFoldDB" id="A0A9N8ERW5"/>
<keyword evidence="3" id="KW-1185">Reference proteome</keyword>
<dbReference type="PANTHER" id="PTHR37835:SF1">
    <property type="entry name" value="ALPHA-CLOSTRIPAIN"/>
    <property type="match status" value="1"/>
</dbReference>
<dbReference type="Gene3D" id="3.40.50.11970">
    <property type="match status" value="1"/>
</dbReference>
<accession>A0A9N8ERW5</accession>
<dbReference type="Pfam" id="PF03415">
    <property type="entry name" value="Peptidase_C11"/>
    <property type="match status" value="1"/>
</dbReference>
<dbReference type="EMBL" id="CAICTM010001606">
    <property type="protein sequence ID" value="CAB9524949.1"/>
    <property type="molecule type" value="Genomic_DNA"/>
</dbReference>
<reference evidence="2" key="1">
    <citation type="submission" date="2020-06" db="EMBL/GenBank/DDBJ databases">
        <authorList>
            <consortium name="Plant Systems Biology data submission"/>
        </authorList>
    </citation>
    <scope>NUCLEOTIDE SEQUENCE</scope>
    <source>
        <strain evidence="2">D6</strain>
    </source>
</reference>
<keyword evidence="1" id="KW-0732">Signal</keyword>
<name>A0A9N8ERW5_9STRA</name>
<dbReference type="PANTHER" id="PTHR37835">
    <property type="entry name" value="ALPHA-CLOSTRIPAIN"/>
    <property type="match status" value="1"/>
</dbReference>
<organism evidence="2 3">
    <name type="scientific">Seminavis robusta</name>
    <dbReference type="NCBI Taxonomy" id="568900"/>
    <lineage>
        <taxon>Eukaryota</taxon>
        <taxon>Sar</taxon>
        <taxon>Stramenopiles</taxon>
        <taxon>Ochrophyta</taxon>
        <taxon>Bacillariophyta</taxon>
        <taxon>Bacillariophyceae</taxon>
        <taxon>Bacillariophycidae</taxon>
        <taxon>Naviculales</taxon>
        <taxon>Naviculaceae</taxon>
        <taxon>Seminavis</taxon>
    </lineage>
</organism>
<evidence type="ECO:0000256" key="1">
    <source>
        <dbReference type="SAM" id="SignalP"/>
    </source>
</evidence>
<protein>
    <submittedName>
        <fullName evidence="2">Peptidase C11, clostripain</fullName>
    </submittedName>
</protein>